<keyword evidence="1 7" id="KW-0808">Transferase</keyword>
<keyword evidence="3 7" id="KW-0418">Kinase</keyword>
<dbReference type="Gene3D" id="1.10.510.10">
    <property type="entry name" value="Transferase(Phosphotransferase) domain 1"/>
    <property type="match status" value="1"/>
</dbReference>
<evidence type="ECO:0000313" key="7">
    <source>
        <dbReference type="EMBL" id="QDU79796.1"/>
    </source>
</evidence>
<dbReference type="InterPro" id="IPR000719">
    <property type="entry name" value="Prot_kinase_dom"/>
</dbReference>
<dbReference type="OrthoDB" id="240423at2"/>
<dbReference type="EMBL" id="CP036281">
    <property type="protein sequence ID" value="QDU79796.1"/>
    <property type="molecule type" value="Genomic_DNA"/>
</dbReference>
<evidence type="ECO:0000256" key="2">
    <source>
        <dbReference type="ARBA" id="ARBA00022741"/>
    </source>
</evidence>
<dbReference type="Pfam" id="PF00069">
    <property type="entry name" value="Pkinase"/>
    <property type="match status" value="1"/>
</dbReference>
<evidence type="ECO:0000259" key="6">
    <source>
        <dbReference type="PROSITE" id="PS50011"/>
    </source>
</evidence>
<feature type="domain" description="Protein kinase" evidence="6">
    <location>
        <begin position="70"/>
        <end position="344"/>
    </location>
</feature>
<dbReference type="PROSITE" id="PS00107">
    <property type="entry name" value="PROTEIN_KINASE_ATP"/>
    <property type="match status" value="1"/>
</dbReference>
<dbReference type="SMART" id="SM00220">
    <property type="entry name" value="S_TKc"/>
    <property type="match status" value="1"/>
</dbReference>
<dbReference type="PANTHER" id="PTHR43289">
    <property type="entry name" value="MITOGEN-ACTIVATED PROTEIN KINASE KINASE KINASE 20-RELATED"/>
    <property type="match status" value="1"/>
</dbReference>
<sequence>MSSSDENNRFFAMAIQLSLLSKEQSDSLEAETRELGQNPFELLSEKGLLSAVQLDILQTMLAPEKIVPGYKILDVVGLGGMGVIYRARQLMLNREVALKTILRSQVGAPHVARRFQQEAQAVARLQHPHIVTAYDFGERDGRFYFAMELVDGVNADQYLKQQGPLEESIALAITLQAVSGLAQAHEQNIIHRDIKPANLLLTNPPKGYPLPDNVPLVKIADFGLAFLTEQGEDRTRLTSLNSAIGSPNYLAPEQLESDGADCRVDIYALGATLYHFLAGEAPFKANSLNQILSLKLSGKLMSLSELNAKVSSETVSLVEHMMASDPEKRISDYGELWKQVSQLLDRTATGGMTGNTVLSHNNITTKMTSTSKDNDFDKTVLVSDTTISGEVSATGRGKPLTWVKLGLLAALLILIGGGGYAWMQASRVPPRPQLESGPGVNLFTGVNLSGWKLLEGQVSPGEGEEGERYLVVDDESAAQIDLCQRLISLLVDSEDCPENYVTELQIELVDSDSVTIGFASSTDGAEWGIRLTPTQAELVKSDNGSIPNGKEQALFSMAIDTQGLNSVKLMRDREYWFLFLNGSQIAWVPLDETIQDGTSILKLSSAGGAAYFSDLKVFSMRERRNENAIIE</sequence>
<evidence type="ECO:0000313" key="8">
    <source>
        <dbReference type="Proteomes" id="UP000317178"/>
    </source>
</evidence>
<feature type="binding site" evidence="5">
    <location>
        <position position="99"/>
    </location>
    <ligand>
        <name>ATP</name>
        <dbReference type="ChEBI" id="CHEBI:30616"/>
    </ligand>
</feature>
<dbReference type="InterPro" id="IPR008271">
    <property type="entry name" value="Ser/Thr_kinase_AS"/>
</dbReference>
<dbReference type="RefSeq" id="WP_144994682.1">
    <property type="nucleotide sequence ID" value="NZ_CP036281.1"/>
</dbReference>
<dbReference type="CDD" id="cd14014">
    <property type="entry name" value="STKc_PknB_like"/>
    <property type="match status" value="1"/>
</dbReference>
<dbReference type="PANTHER" id="PTHR43289:SF30">
    <property type="entry name" value="NON-SPECIFIC SERINE_THREONINE PROTEIN KINASE"/>
    <property type="match status" value="1"/>
</dbReference>
<reference evidence="7 8" key="1">
    <citation type="submission" date="2019-02" db="EMBL/GenBank/DDBJ databases">
        <title>Deep-cultivation of Planctomycetes and their phenomic and genomic characterization uncovers novel biology.</title>
        <authorList>
            <person name="Wiegand S."/>
            <person name="Jogler M."/>
            <person name="Boedeker C."/>
            <person name="Pinto D."/>
            <person name="Vollmers J."/>
            <person name="Rivas-Marin E."/>
            <person name="Kohn T."/>
            <person name="Peeters S.H."/>
            <person name="Heuer A."/>
            <person name="Rast P."/>
            <person name="Oberbeckmann S."/>
            <person name="Bunk B."/>
            <person name="Jeske O."/>
            <person name="Meyerdierks A."/>
            <person name="Storesund J.E."/>
            <person name="Kallscheuer N."/>
            <person name="Luecker S."/>
            <person name="Lage O.M."/>
            <person name="Pohl T."/>
            <person name="Merkel B.J."/>
            <person name="Hornburger P."/>
            <person name="Mueller R.-W."/>
            <person name="Bruemmer F."/>
            <person name="Labrenz M."/>
            <person name="Spormann A.M."/>
            <person name="Op den Camp H."/>
            <person name="Overmann J."/>
            <person name="Amann R."/>
            <person name="Jetten M.S.M."/>
            <person name="Mascher T."/>
            <person name="Medema M.H."/>
            <person name="Devos D.P."/>
            <person name="Kaster A.-K."/>
            <person name="Ovreas L."/>
            <person name="Rohde M."/>
            <person name="Galperin M.Y."/>
            <person name="Jogler C."/>
        </authorList>
    </citation>
    <scope>NUCLEOTIDE SEQUENCE [LARGE SCALE GENOMIC DNA]</scope>
    <source>
        <strain evidence="7 8">Pla110</strain>
    </source>
</reference>
<dbReference type="PROSITE" id="PS00108">
    <property type="entry name" value="PROTEIN_KINASE_ST"/>
    <property type="match status" value="1"/>
</dbReference>
<dbReference type="KEGG" id="plon:Pla110_15140"/>
<evidence type="ECO:0000256" key="5">
    <source>
        <dbReference type="PROSITE-ProRule" id="PRU10141"/>
    </source>
</evidence>
<dbReference type="Gene3D" id="3.30.200.20">
    <property type="entry name" value="Phosphorylase Kinase, domain 1"/>
    <property type="match status" value="1"/>
</dbReference>
<protein>
    <submittedName>
        <fullName evidence="7">Serine/threonine-protein kinase PrkC</fullName>
        <ecNumber evidence="7">2.7.11.1</ecNumber>
    </submittedName>
</protein>
<dbReference type="SUPFAM" id="SSF56112">
    <property type="entry name" value="Protein kinase-like (PK-like)"/>
    <property type="match status" value="1"/>
</dbReference>
<dbReference type="Proteomes" id="UP000317178">
    <property type="component" value="Chromosome"/>
</dbReference>
<accession>A0A518CKP8</accession>
<proteinExistence type="predicted"/>
<evidence type="ECO:0000256" key="4">
    <source>
        <dbReference type="ARBA" id="ARBA00022840"/>
    </source>
</evidence>
<dbReference type="GO" id="GO:0005524">
    <property type="term" value="F:ATP binding"/>
    <property type="evidence" value="ECO:0007669"/>
    <property type="project" value="UniProtKB-UniRule"/>
</dbReference>
<organism evidence="7 8">
    <name type="scientific">Polystyrenella longa</name>
    <dbReference type="NCBI Taxonomy" id="2528007"/>
    <lineage>
        <taxon>Bacteria</taxon>
        <taxon>Pseudomonadati</taxon>
        <taxon>Planctomycetota</taxon>
        <taxon>Planctomycetia</taxon>
        <taxon>Planctomycetales</taxon>
        <taxon>Planctomycetaceae</taxon>
        <taxon>Polystyrenella</taxon>
    </lineage>
</organism>
<keyword evidence="2 5" id="KW-0547">Nucleotide-binding</keyword>
<dbReference type="AlphaFoldDB" id="A0A518CKP8"/>
<dbReference type="GO" id="GO:0004674">
    <property type="term" value="F:protein serine/threonine kinase activity"/>
    <property type="evidence" value="ECO:0007669"/>
    <property type="project" value="UniProtKB-EC"/>
</dbReference>
<gene>
    <name evidence="7" type="primary">prkC_3</name>
    <name evidence="7" type="ORF">Pla110_15140</name>
</gene>
<dbReference type="EC" id="2.7.11.1" evidence="7"/>
<keyword evidence="4 5" id="KW-0067">ATP-binding</keyword>
<name>A0A518CKP8_9PLAN</name>
<dbReference type="PROSITE" id="PS50011">
    <property type="entry name" value="PROTEIN_KINASE_DOM"/>
    <property type="match status" value="1"/>
</dbReference>
<dbReference type="InterPro" id="IPR017441">
    <property type="entry name" value="Protein_kinase_ATP_BS"/>
</dbReference>
<keyword evidence="8" id="KW-1185">Reference proteome</keyword>
<dbReference type="InterPro" id="IPR011009">
    <property type="entry name" value="Kinase-like_dom_sf"/>
</dbReference>
<evidence type="ECO:0000256" key="1">
    <source>
        <dbReference type="ARBA" id="ARBA00022679"/>
    </source>
</evidence>
<evidence type="ECO:0000256" key="3">
    <source>
        <dbReference type="ARBA" id="ARBA00022777"/>
    </source>
</evidence>